<keyword evidence="3" id="KW-0812">Transmembrane</keyword>
<sequence>MVQSRTLSKVTPPAKSQMVLLHLDRRSHRHNQPSPSGELDGSAETDLPDNGNERAWYEFDLSVVLALLSPIANWLTGSDHVKNILLILLLVFYLHQIIEGGSSSLVSFSVFYGNDDISVPWSLYLASRPRRALHTLPKEYSSIADKYRRATLSDLHTLEIFYLTLSILSPFLGATLLRTVVVSFAGPSTVSWFSLSLFVLATGMRPWKHGIQRLRQRTSDLHTIIHYPPSDTQKMEALVARVAQLESELKSSRKRSEYVNSEMYEHVEDAIEMIEIAARRQEKKAEVSKAFVEGRLVKLEQNVEALLERVEIRADQPALYRIMAQISTPVSALIEFLSPILPTWILVRSRGSVSRSPRSSPKMGRSRTSIKLETIPEVATFQPKSSTRSPRYLQIPGLGLALRIGDLATFPLRRIVAYLLAGRIYTPRSHAS</sequence>
<evidence type="ECO:0000256" key="1">
    <source>
        <dbReference type="SAM" id="Coils"/>
    </source>
</evidence>
<evidence type="ECO:0000313" key="4">
    <source>
        <dbReference type="EMBL" id="KAG6377732.1"/>
    </source>
</evidence>
<dbReference type="Proteomes" id="UP000683000">
    <property type="component" value="Unassembled WGS sequence"/>
</dbReference>
<reference evidence="4" key="1">
    <citation type="submission" date="2021-03" db="EMBL/GenBank/DDBJ databases">
        <title>Evolutionary innovations through gain and loss of genes in the ectomycorrhizal Boletales.</title>
        <authorList>
            <person name="Wu G."/>
            <person name="Miyauchi S."/>
            <person name="Morin E."/>
            <person name="Yang Z.-L."/>
            <person name="Xu J."/>
            <person name="Martin F.M."/>
        </authorList>
    </citation>
    <scope>NUCLEOTIDE SEQUENCE</scope>
    <source>
        <strain evidence="4">BR01</strain>
    </source>
</reference>
<dbReference type="PANTHER" id="PTHR42032">
    <property type="entry name" value="YALI0E30679P"/>
    <property type="match status" value="1"/>
</dbReference>
<evidence type="ECO:0000256" key="2">
    <source>
        <dbReference type="SAM" id="MobiDB-lite"/>
    </source>
</evidence>
<proteinExistence type="predicted"/>
<keyword evidence="3" id="KW-0472">Membrane</keyword>
<dbReference type="OrthoDB" id="10263751at2759"/>
<keyword evidence="3" id="KW-1133">Transmembrane helix</keyword>
<comment type="caution">
    <text evidence="4">The sequence shown here is derived from an EMBL/GenBank/DDBJ whole genome shotgun (WGS) entry which is preliminary data.</text>
</comment>
<feature type="transmembrane region" description="Helical" evidence="3">
    <location>
        <begin position="158"/>
        <end position="177"/>
    </location>
</feature>
<evidence type="ECO:0000313" key="5">
    <source>
        <dbReference type="Proteomes" id="UP000683000"/>
    </source>
</evidence>
<keyword evidence="1" id="KW-0175">Coiled coil</keyword>
<feature type="region of interest" description="Disordered" evidence="2">
    <location>
        <begin position="27"/>
        <end position="47"/>
    </location>
</feature>
<dbReference type="EMBL" id="JAGFBS010000008">
    <property type="protein sequence ID" value="KAG6377732.1"/>
    <property type="molecule type" value="Genomic_DNA"/>
</dbReference>
<organism evidence="4 5">
    <name type="scientific">Boletus reticuloceps</name>
    <dbReference type="NCBI Taxonomy" id="495285"/>
    <lineage>
        <taxon>Eukaryota</taxon>
        <taxon>Fungi</taxon>
        <taxon>Dikarya</taxon>
        <taxon>Basidiomycota</taxon>
        <taxon>Agaricomycotina</taxon>
        <taxon>Agaricomycetes</taxon>
        <taxon>Agaricomycetidae</taxon>
        <taxon>Boletales</taxon>
        <taxon>Boletineae</taxon>
        <taxon>Boletaceae</taxon>
        <taxon>Boletoideae</taxon>
        <taxon>Boletus</taxon>
    </lineage>
</organism>
<keyword evidence="5" id="KW-1185">Reference proteome</keyword>
<feature type="transmembrane region" description="Helical" evidence="3">
    <location>
        <begin position="189"/>
        <end position="207"/>
    </location>
</feature>
<dbReference type="AlphaFoldDB" id="A0A8I2YUR3"/>
<name>A0A8I2YUR3_9AGAM</name>
<feature type="transmembrane region" description="Helical" evidence="3">
    <location>
        <begin position="81"/>
        <end position="98"/>
    </location>
</feature>
<feature type="coiled-coil region" evidence="1">
    <location>
        <begin position="235"/>
        <end position="316"/>
    </location>
</feature>
<accession>A0A8I2YUR3</accession>
<protein>
    <submittedName>
        <fullName evidence="4">Uncharacterized protein</fullName>
    </submittedName>
</protein>
<dbReference type="PANTHER" id="PTHR42032:SF1">
    <property type="entry name" value="YALI0E30679P"/>
    <property type="match status" value="1"/>
</dbReference>
<gene>
    <name evidence="4" type="ORF">JVT61DRAFT_14504</name>
</gene>
<evidence type="ECO:0000256" key="3">
    <source>
        <dbReference type="SAM" id="Phobius"/>
    </source>
</evidence>